<organism evidence="2 3">
    <name type="scientific">Hansschlegelia beijingensis</name>
    <dbReference type="NCBI Taxonomy" id="1133344"/>
    <lineage>
        <taxon>Bacteria</taxon>
        <taxon>Pseudomonadati</taxon>
        <taxon>Pseudomonadota</taxon>
        <taxon>Alphaproteobacteria</taxon>
        <taxon>Hyphomicrobiales</taxon>
        <taxon>Methylopilaceae</taxon>
        <taxon>Hansschlegelia</taxon>
    </lineage>
</organism>
<dbReference type="RefSeq" id="WP_183396580.1">
    <property type="nucleotide sequence ID" value="NZ_JACIDR010000007.1"/>
</dbReference>
<evidence type="ECO:0000313" key="3">
    <source>
        <dbReference type="Proteomes" id="UP000528964"/>
    </source>
</evidence>
<evidence type="ECO:0000259" key="1">
    <source>
        <dbReference type="Pfam" id="PF09361"/>
    </source>
</evidence>
<proteinExistence type="predicted"/>
<feature type="domain" description="Phasin" evidence="1">
    <location>
        <begin position="37"/>
        <end position="118"/>
    </location>
</feature>
<dbReference type="Proteomes" id="UP000528964">
    <property type="component" value="Unassembled WGS sequence"/>
</dbReference>
<gene>
    <name evidence="2" type="ORF">GGR24_003418</name>
</gene>
<evidence type="ECO:0000313" key="2">
    <source>
        <dbReference type="EMBL" id="MBB3974731.1"/>
    </source>
</evidence>
<dbReference type="InterPro" id="IPR018968">
    <property type="entry name" value="Phasin"/>
</dbReference>
<dbReference type="Pfam" id="PF09361">
    <property type="entry name" value="Phasin_2"/>
    <property type="match status" value="1"/>
</dbReference>
<reference evidence="2 3" key="1">
    <citation type="submission" date="2020-08" db="EMBL/GenBank/DDBJ databases">
        <title>Genomic Encyclopedia of Type Strains, Phase IV (KMG-IV): sequencing the most valuable type-strain genomes for metagenomic binning, comparative biology and taxonomic classification.</title>
        <authorList>
            <person name="Goeker M."/>
        </authorList>
    </citation>
    <scope>NUCLEOTIDE SEQUENCE [LARGE SCALE GENOMIC DNA]</scope>
    <source>
        <strain evidence="2 3">DSM 25481</strain>
    </source>
</reference>
<sequence>MTDTRKGTSENYEIPNELRDFAEQSVDQARKAFSGFLDATLKAATSLETQAESAQGRFRDVAGEAVSFAEQNMAASFDYAQKLLRAGSVEELLRVQTEFAKSQLETLTRQVQRLGGAAGRPGDTKA</sequence>
<keyword evidence="3" id="KW-1185">Reference proteome</keyword>
<dbReference type="EMBL" id="JACIDR010000007">
    <property type="protein sequence ID" value="MBB3974731.1"/>
    <property type="molecule type" value="Genomic_DNA"/>
</dbReference>
<dbReference type="AlphaFoldDB" id="A0A7W6GG93"/>
<protein>
    <submittedName>
        <fullName evidence="2">Phasin</fullName>
    </submittedName>
</protein>
<name>A0A7W6GG93_9HYPH</name>
<accession>A0A7W6GG93</accession>
<comment type="caution">
    <text evidence="2">The sequence shown here is derived from an EMBL/GenBank/DDBJ whole genome shotgun (WGS) entry which is preliminary data.</text>
</comment>